<evidence type="ECO:0000256" key="2">
    <source>
        <dbReference type="SAM" id="Coils"/>
    </source>
</evidence>
<dbReference type="CDD" id="cd01107">
    <property type="entry name" value="HTH_BmrR"/>
    <property type="match status" value="1"/>
</dbReference>
<evidence type="ECO:0000256" key="1">
    <source>
        <dbReference type="ARBA" id="ARBA00023125"/>
    </source>
</evidence>
<dbReference type="InterPro" id="IPR000551">
    <property type="entry name" value="MerR-type_HTH_dom"/>
</dbReference>
<dbReference type="InterPro" id="IPR009061">
    <property type="entry name" value="DNA-bd_dom_put_sf"/>
</dbReference>
<dbReference type="PANTHER" id="PTHR30204">
    <property type="entry name" value="REDOX-CYCLING DRUG-SENSING TRANSCRIPTIONAL ACTIVATOR SOXR"/>
    <property type="match status" value="1"/>
</dbReference>
<keyword evidence="5" id="KW-1185">Reference proteome</keyword>
<dbReference type="SUPFAM" id="SSF46955">
    <property type="entry name" value="Putative DNA-binding domain"/>
    <property type="match status" value="1"/>
</dbReference>
<proteinExistence type="predicted"/>
<dbReference type="Pfam" id="PF06445">
    <property type="entry name" value="GyrI-like"/>
    <property type="match status" value="1"/>
</dbReference>
<dbReference type="Proteomes" id="UP001493487">
    <property type="component" value="Unassembled WGS sequence"/>
</dbReference>
<gene>
    <name evidence="4" type="ORF">QJS35_23980</name>
</gene>
<feature type="coiled-coil region" evidence="2">
    <location>
        <begin position="79"/>
        <end position="113"/>
    </location>
</feature>
<dbReference type="PROSITE" id="PS50937">
    <property type="entry name" value="HTH_MERR_2"/>
    <property type="match status" value="1"/>
</dbReference>
<dbReference type="SMART" id="SM00422">
    <property type="entry name" value="HTH_MERR"/>
    <property type="match status" value="1"/>
</dbReference>
<dbReference type="PANTHER" id="PTHR30204:SF97">
    <property type="entry name" value="MERR FAMILY REGULATORY PROTEIN"/>
    <property type="match status" value="1"/>
</dbReference>
<organism evidence="4 5">
    <name type="scientific">Cohnella silvisoli</name>
    <dbReference type="NCBI Taxonomy" id="2873699"/>
    <lineage>
        <taxon>Bacteria</taxon>
        <taxon>Bacillati</taxon>
        <taxon>Bacillota</taxon>
        <taxon>Bacilli</taxon>
        <taxon>Bacillales</taxon>
        <taxon>Paenibacillaceae</taxon>
        <taxon>Cohnella</taxon>
    </lineage>
</organism>
<dbReference type="SUPFAM" id="SSF55136">
    <property type="entry name" value="Probable bacterial effector-binding domain"/>
    <property type="match status" value="1"/>
</dbReference>
<dbReference type="EMBL" id="JASKHM010000015">
    <property type="protein sequence ID" value="MEQ4485449.1"/>
    <property type="molecule type" value="Genomic_DNA"/>
</dbReference>
<protein>
    <submittedName>
        <fullName evidence="4">MerR family transcriptional regulator</fullName>
    </submittedName>
</protein>
<dbReference type="Gene3D" id="3.20.80.10">
    <property type="entry name" value="Regulatory factor, effector binding domain"/>
    <property type="match status" value="1"/>
</dbReference>
<dbReference type="InterPro" id="IPR011256">
    <property type="entry name" value="Reg_factor_effector_dom_sf"/>
</dbReference>
<evidence type="ECO:0000259" key="3">
    <source>
        <dbReference type="PROSITE" id="PS50937"/>
    </source>
</evidence>
<accession>A0ABV1KZC3</accession>
<keyword evidence="2" id="KW-0175">Coiled coil</keyword>
<dbReference type="InterPro" id="IPR029442">
    <property type="entry name" value="GyrI-like"/>
</dbReference>
<name>A0ABV1KZC3_9BACL</name>
<feature type="domain" description="HTH merR-type" evidence="3">
    <location>
        <begin position="1"/>
        <end position="71"/>
    </location>
</feature>
<dbReference type="Pfam" id="PF13411">
    <property type="entry name" value="MerR_1"/>
    <property type="match status" value="1"/>
</dbReference>
<sequence>MLKISSFSKLSHVSVKTLRYYDHLGLLMPTIVDQSNGYRYYSAEQLLTVKRIQAFKEQGFTLEQIKTFLQEHAASANVKKTLTAKQTELQLTIQEAQRQLNEVSERLTRFEYSDEPDAALPVTMRKVAPELVASIRSVAPRSNLCLLLDEITQYTRSYGEDESRSLIIIWHDWESEDLADMEVAIPIKKSIPENDRVRMTMLPELKLAASVVHYRDPYNNDFSVSDEIVTWITSNGYRVSDKEPIREIYLTADKDIYGNKRKSEILIPIDTAQKRSIPFPFLFLILT</sequence>
<dbReference type="RefSeq" id="WP_232187899.1">
    <property type="nucleotide sequence ID" value="NZ_JAIOAP010000014.1"/>
</dbReference>
<dbReference type="InterPro" id="IPR047057">
    <property type="entry name" value="MerR_fam"/>
</dbReference>
<evidence type="ECO:0000313" key="4">
    <source>
        <dbReference type="EMBL" id="MEQ4485449.1"/>
    </source>
</evidence>
<dbReference type="Gene3D" id="1.10.1660.10">
    <property type="match status" value="1"/>
</dbReference>
<keyword evidence="1" id="KW-0238">DNA-binding</keyword>
<evidence type="ECO:0000313" key="5">
    <source>
        <dbReference type="Proteomes" id="UP001493487"/>
    </source>
</evidence>
<reference evidence="4 5" key="1">
    <citation type="journal article" date="2023" name="Genome Announc.">
        <title>Pan-Genome Analyses of the Genus Cohnella and Proposal of the Novel Species Cohnella silvisoli sp. nov., Isolated from Forest Soil.</title>
        <authorList>
            <person name="Wang C."/>
            <person name="Mao L."/>
            <person name="Bao G."/>
            <person name="Zhu H."/>
        </authorList>
    </citation>
    <scope>NUCLEOTIDE SEQUENCE [LARGE SCALE GENOMIC DNA]</scope>
    <source>
        <strain evidence="4 5">NL03-T5-1</strain>
    </source>
</reference>
<comment type="caution">
    <text evidence="4">The sequence shown here is derived from an EMBL/GenBank/DDBJ whole genome shotgun (WGS) entry which is preliminary data.</text>
</comment>